<evidence type="ECO:0000256" key="5">
    <source>
        <dbReference type="SAM" id="MobiDB-lite"/>
    </source>
</evidence>
<gene>
    <name evidence="7" type="ORF">C5C51_02835</name>
</gene>
<organism evidence="7 8">
    <name type="scientific">Rathayibacter toxicus</name>
    <dbReference type="NCBI Taxonomy" id="145458"/>
    <lineage>
        <taxon>Bacteria</taxon>
        <taxon>Bacillati</taxon>
        <taxon>Actinomycetota</taxon>
        <taxon>Actinomycetes</taxon>
        <taxon>Micrococcales</taxon>
        <taxon>Microbacteriaceae</taxon>
        <taxon>Rathayibacter</taxon>
    </lineage>
</organism>
<accession>A0A2S5Y8W9</accession>
<keyword evidence="3" id="KW-0347">Helicase</keyword>
<feature type="domain" description="UvrD-like helicase C-terminal" evidence="6">
    <location>
        <begin position="56"/>
        <end position="112"/>
    </location>
</feature>
<reference evidence="7 8" key="1">
    <citation type="submission" date="2018-02" db="EMBL/GenBank/DDBJ databases">
        <title>Bacteriophage NCPPB3778 and a type I-E CRISPR drive the evolution of the US Biological Select Agent, Rathayibacter toxicus.</title>
        <authorList>
            <person name="Davis E.W.II."/>
            <person name="Tabima J.F."/>
            <person name="Weisberg A.J."/>
            <person name="Lopes L.D."/>
            <person name="Wiseman M.S."/>
            <person name="Wiseman M.S."/>
            <person name="Pupko T."/>
            <person name="Belcher M.S."/>
            <person name="Sechler A.J."/>
            <person name="Tancos M.A."/>
            <person name="Schroeder B.K."/>
            <person name="Murray T.D."/>
            <person name="Luster D.G."/>
            <person name="Schneider W.L."/>
            <person name="Rogers E."/>
            <person name="Andreote F.D."/>
            <person name="Grunwald N.J."/>
            <person name="Putnam M.L."/>
            <person name="Chang J.H."/>
        </authorList>
    </citation>
    <scope>NUCLEOTIDE SEQUENCE [LARGE SCALE GENOMIC DNA]</scope>
    <source>
        <strain evidence="7 8">FH99</strain>
    </source>
</reference>
<dbReference type="GO" id="GO:0016787">
    <property type="term" value="F:hydrolase activity"/>
    <property type="evidence" value="ECO:0007669"/>
    <property type="project" value="UniProtKB-KW"/>
</dbReference>
<evidence type="ECO:0000256" key="2">
    <source>
        <dbReference type="ARBA" id="ARBA00022801"/>
    </source>
</evidence>
<dbReference type="InterPro" id="IPR014017">
    <property type="entry name" value="DNA_helicase_UvrD-like_C"/>
</dbReference>
<evidence type="ECO:0000256" key="3">
    <source>
        <dbReference type="ARBA" id="ARBA00022806"/>
    </source>
</evidence>
<feature type="compositionally biased region" description="Polar residues" evidence="5">
    <location>
        <begin position="10"/>
        <end position="28"/>
    </location>
</feature>
<dbReference type="Proteomes" id="UP000237966">
    <property type="component" value="Unassembled WGS sequence"/>
</dbReference>
<dbReference type="EMBL" id="PSWU01000004">
    <property type="protein sequence ID" value="PPI16355.1"/>
    <property type="molecule type" value="Genomic_DNA"/>
</dbReference>
<protein>
    <recommendedName>
        <fullName evidence="6">UvrD-like helicase C-terminal domain-containing protein</fullName>
    </recommendedName>
</protein>
<evidence type="ECO:0000256" key="4">
    <source>
        <dbReference type="ARBA" id="ARBA00022840"/>
    </source>
</evidence>
<evidence type="ECO:0000313" key="7">
    <source>
        <dbReference type="EMBL" id="PPI16355.1"/>
    </source>
</evidence>
<dbReference type="InterPro" id="IPR027417">
    <property type="entry name" value="P-loop_NTPase"/>
</dbReference>
<feature type="region of interest" description="Disordered" evidence="5">
    <location>
        <begin position="1"/>
        <end position="29"/>
    </location>
</feature>
<dbReference type="Gene3D" id="1.10.486.10">
    <property type="entry name" value="PCRA, domain 4"/>
    <property type="match status" value="1"/>
</dbReference>
<keyword evidence="2" id="KW-0378">Hydrolase</keyword>
<dbReference type="GO" id="GO:0004386">
    <property type="term" value="F:helicase activity"/>
    <property type="evidence" value="ECO:0007669"/>
    <property type="project" value="UniProtKB-KW"/>
</dbReference>
<keyword evidence="4" id="KW-0067">ATP-binding</keyword>
<dbReference type="Pfam" id="PF13361">
    <property type="entry name" value="UvrD_C"/>
    <property type="match status" value="1"/>
</dbReference>
<evidence type="ECO:0000313" key="8">
    <source>
        <dbReference type="Proteomes" id="UP000237966"/>
    </source>
</evidence>
<dbReference type="SUPFAM" id="SSF52540">
    <property type="entry name" value="P-loop containing nucleoside triphosphate hydrolases"/>
    <property type="match status" value="1"/>
</dbReference>
<dbReference type="RefSeq" id="WP_081656860.1">
    <property type="nucleotide sequence ID" value="NZ_CP013292.1"/>
</dbReference>
<sequence>MSAPADAATPRSSGMTIRSHEATSTNAPTREELVKLPEGLQRGSAPRSAKNFAEGSQVAYHLPGATKFYERAEIKDALASVIAVANPADVLALRRIMNTPKRGIGPATQAQVQSFAESGGLGCVVAGGIGVTIVSILAAHGVCPNNETFRVYILNLEDQCRE</sequence>
<evidence type="ECO:0000259" key="6">
    <source>
        <dbReference type="Pfam" id="PF13361"/>
    </source>
</evidence>
<proteinExistence type="predicted"/>
<keyword evidence="1" id="KW-0547">Nucleotide-binding</keyword>
<dbReference type="GO" id="GO:0005524">
    <property type="term" value="F:ATP binding"/>
    <property type="evidence" value="ECO:0007669"/>
    <property type="project" value="UniProtKB-KW"/>
</dbReference>
<name>A0A2S5Y8W9_9MICO</name>
<dbReference type="OrthoDB" id="9806690at2"/>
<dbReference type="AlphaFoldDB" id="A0A2S5Y8W9"/>
<comment type="caution">
    <text evidence="7">The sequence shown here is derived from an EMBL/GenBank/DDBJ whole genome shotgun (WGS) entry which is preliminary data.</text>
</comment>
<evidence type="ECO:0000256" key="1">
    <source>
        <dbReference type="ARBA" id="ARBA00022741"/>
    </source>
</evidence>